<evidence type="ECO:0000256" key="2">
    <source>
        <dbReference type="SAM" id="Phobius"/>
    </source>
</evidence>
<feature type="transmembrane region" description="Helical" evidence="2">
    <location>
        <begin position="88"/>
        <end position="111"/>
    </location>
</feature>
<dbReference type="OrthoDB" id="3263055at2759"/>
<reference evidence="4" key="1">
    <citation type="submission" date="2022-07" db="EMBL/GenBank/DDBJ databases">
        <title>The genome of Lyophyllum shimeji provides insight into the initial evolution of ectomycorrhizal fungal genome.</title>
        <authorList>
            <person name="Kobayashi Y."/>
            <person name="Shibata T."/>
            <person name="Hirakawa H."/>
            <person name="Shigenobu S."/>
            <person name="Nishiyama T."/>
            <person name="Yamada A."/>
            <person name="Hasebe M."/>
            <person name="Kawaguchi M."/>
        </authorList>
    </citation>
    <scope>NUCLEOTIDE SEQUENCE</scope>
    <source>
        <strain evidence="4">AT787</strain>
    </source>
</reference>
<feature type="transmembrane region" description="Helical" evidence="2">
    <location>
        <begin position="163"/>
        <end position="184"/>
    </location>
</feature>
<dbReference type="PANTHER" id="PTHR40465">
    <property type="entry name" value="CHROMOSOME 1, WHOLE GENOME SHOTGUN SEQUENCE"/>
    <property type="match status" value="1"/>
</dbReference>
<feature type="compositionally biased region" description="Basic and acidic residues" evidence="1">
    <location>
        <begin position="292"/>
        <end position="340"/>
    </location>
</feature>
<evidence type="ECO:0000259" key="3">
    <source>
        <dbReference type="Pfam" id="PF20152"/>
    </source>
</evidence>
<proteinExistence type="predicted"/>
<keyword evidence="2" id="KW-0812">Transmembrane</keyword>
<dbReference type="Proteomes" id="UP001063166">
    <property type="component" value="Unassembled WGS sequence"/>
</dbReference>
<feature type="transmembrane region" description="Helical" evidence="2">
    <location>
        <begin position="204"/>
        <end position="225"/>
    </location>
</feature>
<feature type="domain" description="DUF6534" evidence="3">
    <location>
        <begin position="170"/>
        <end position="255"/>
    </location>
</feature>
<dbReference type="InterPro" id="IPR045339">
    <property type="entry name" value="DUF6534"/>
</dbReference>
<organism evidence="4 5">
    <name type="scientific">Lyophyllum shimeji</name>
    <name type="common">Hon-shimeji</name>
    <name type="synonym">Tricholoma shimeji</name>
    <dbReference type="NCBI Taxonomy" id="47721"/>
    <lineage>
        <taxon>Eukaryota</taxon>
        <taxon>Fungi</taxon>
        <taxon>Dikarya</taxon>
        <taxon>Basidiomycota</taxon>
        <taxon>Agaricomycotina</taxon>
        <taxon>Agaricomycetes</taxon>
        <taxon>Agaricomycetidae</taxon>
        <taxon>Agaricales</taxon>
        <taxon>Tricholomatineae</taxon>
        <taxon>Lyophyllaceae</taxon>
        <taxon>Lyophyllum</taxon>
    </lineage>
</organism>
<feature type="region of interest" description="Disordered" evidence="1">
    <location>
        <begin position="271"/>
        <end position="340"/>
    </location>
</feature>
<keyword evidence="5" id="KW-1185">Reference proteome</keyword>
<feature type="transmembrane region" description="Helical" evidence="2">
    <location>
        <begin position="123"/>
        <end position="143"/>
    </location>
</feature>
<accession>A0A9P3PTP7</accession>
<protein>
    <recommendedName>
        <fullName evidence="3">DUF6534 domain-containing protein</fullName>
    </recommendedName>
</protein>
<dbReference type="EMBL" id="BRPK01000009">
    <property type="protein sequence ID" value="GLB41339.1"/>
    <property type="molecule type" value="Genomic_DNA"/>
</dbReference>
<evidence type="ECO:0000313" key="5">
    <source>
        <dbReference type="Proteomes" id="UP001063166"/>
    </source>
</evidence>
<gene>
    <name evidence="4" type="ORF">LshimejAT787_0905540</name>
</gene>
<feature type="compositionally biased region" description="Basic and acidic residues" evidence="1">
    <location>
        <begin position="276"/>
        <end position="285"/>
    </location>
</feature>
<comment type="caution">
    <text evidence="4">The sequence shown here is derived from an EMBL/GenBank/DDBJ whole genome shotgun (WGS) entry which is preliminary data.</text>
</comment>
<sequence length="340" mass="37750">MSMTTRMVEHMGPNMGSLLSGAIASAVFLGVSLAQTFYYYTTYPKDKLYLKSLVAATAVLNTVHQIMVSHMIWHYLVTNFYKPENIKLVIWSVIMQALCTIITGALVQSFYVMRVRLLCKSKVLTGCIALLTFTSAGFGLAWVVRAMQQKTFADLFEISWLTISVDCLSSVTNVLIAAALCIMLRQGRIAFNQSDGVINKLMALTLNTGVLTSCCSLTALLILAASPLTLVHAPFYFCLGRLYTNSLLATLNARDLNKKAKGNSHVLVTIPQTRFNSDHPGHEKTQQSGIEIRIERTQTRDQPGDEPTEKVRGDDELVNRHDSPSRSIKKERESQEYASV</sequence>
<feature type="transmembrane region" description="Helical" evidence="2">
    <location>
        <begin position="231"/>
        <end position="251"/>
    </location>
</feature>
<dbReference type="Pfam" id="PF20152">
    <property type="entry name" value="DUF6534"/>
    <property type="match status" value="1"/>
</dbReference>
<name>A0A9P3PTP7_LYOSH</name>
<dbReference type="AlphaFoldDB" id="A0A9P3PTP7"/>
<keyword evidence="2" id="KW-0472">Membrane</keyword>
<dbReference type="PANTHER" id="PTHR40465:SF1">
    <property type="entry name" value="DUF6534 DOMAIN-CONTAINING PROTEIN"/>
    <property type="match status" value="1"/>
</dbReference>
<keyword evidence="2" id="KW-1133">Transmembrane helix</keyword>
<evidence type="ECO:0000256" key="1">
    <source>
        <dbReference type="SAM" id="MobiDB-lite"/>
    </source>
</evidence>
<evidence type="ECO:0000313" key="4">
    <source>
        <dbReference type="EMBL" id="GLB41339.1"/>
    </source>
</evidence>